<name>A0AAW1MSM5_SAPOF</name>
<comment type="caution">
    <text evidence="5">The sequence shown here is derived from an EMBL/GenBank/DDBJ whole genome shotgun (WGS) entry which is preliminary data.</text>
</comment>
<sequence length="238" mass="26807">MTSGELLTIFPHELCFPFELNKQICCTMQVSNNTDNFVAFKVKTTNPKKYCVRPNTGIVLPHSTHDLLVTMQEQKEGPTDMQCKDRFLLQSVITSPESTIKDITSDMFKKESGNIVDEYKLKVTYVSPQQTSPETVHEVSDGGSAPKPSAVDDGSLNATSVTSRAPIETTEYDLTQEKTLISRLIEEKNMTIQLNNKLHQEMDRLRLEISRGRSGIPFMYVIIVGFIGVFFGYIINRS</sequence>
<evidence type="ECO:0000313" key="6">
    <source>
        <dbReference type="Proteomes" id="UP001443914"/>
    </source>
</evidence>
<dbReference type="EMBL" id="JBDFQZ010000002">
    <property type="protein sequence ID" value="KAK9749231.1"/>
    <property type="molecule type" value="Genomic_DNA"/>
</dbReference>
<dbReference type="PIRSF" id="PIRSF019693">
    <property type="entry name" value="VAMP-associated"/>
    <property type="match status" value="1"/>
</dbReference>
<accession>A0AAW1MSM5</accession>
<evidence type="ECO:0000313" key="5">
    <source>
        <dbReference type="EMBL" id="KAK9749231.1"/>
    </source>
</evidence>
<keyword evidence="6" id="KW-1185">Reference proteome</keyword>
<reference evidence="5" key="1">
    <citation type="submission" date="2024-03" db="EMBL/GenBank/DDBJ databases">
        <title>WGS assembly of Saponaria officinalis var. Norfolk2.</title>
        <authorList>
            <person name="Jenkins J."/>
            <person name="Shu S."/>
            <person name="Grimwood J."/>
            <person name="Barry K."/>
            <person name="Goodstein D."/>
            <person name="Schmutz J."/>
            <person name="Leebens-Mack J."/>
            <person name="Osbourn A."/>
        </authorList>
    </citation>
    <scope>NUCLEOTIDE SEQUENCE [LARGE SCALE GENOMIC DNA]</scope>
    <source>
        <strain evidence="5">JIC</strain>
    </source>
</reference>
<dbReference type="Pfam" id="PF00635">
    <property type="entry name" value="Motile_Sperm"/>
    <property type="match status" value="1"/>
</dbReference>
<dbReference type="InterPro" id="IPR013783">
    <property type="entry name" value="Ig-like_fold"/>
</dbReference>
<dbReference type="InterPro" id="IPR016763">
    <property type="entry name" value="VAP"/>
</dbReference>
<comment type="similarity">
    <text evidence="1">Belongs to the VAMP-associated protein (VAP) (TC 9.B.17) family.</text>
</comment>
<gene>
    <name evidence="5" type="ORF">RND81_02G111400</name>
</gene>
<keyword evidence="3" id="KW-0472">Membrane</keyword>
<dbReference type="GO" id="GO:0061817">
    <property type="term" value="P:endoplasmic reticulum-plasma membrane tethering"/>
    <property type="evidence" value="ECO:0007669"/>
    <property type="project" value="TreeGrafter"/>
</dbReference>
<dbReference type="AlphaFoldDB" id="A0AAW1MSM5"/>
<keyword evidence="3" id="KW-0812">Transmembrane</keyword>
<dbReference type="Gene3D" id="2.60.40.10">
    <property type="entry name" value="Immunoglobulins"/>
    <property type="match status" value="1"/>
</dbReference>
<evidence type="ECO:0000256" key="2">
    <source>
        <dbReference type="SAM" id="MobiDB-lite"/>
    </source>
</evidence>
<feature type="region of interest" description="Disordered" evidence="2">
    <location>
        <begin position="130"/>
        <end position="162"/>
    </location>
</feature>
<dbReference type="GO" id="GO:0005789">
    <property type="term" value="C:endoplasmic reticulum membrane"/>
    <property type="evidence" value="ECO:0007669"/>
    <property type="project" value="InterPro"/>
</dbReference>
<feature type="transmembrane region" description="Helical" evidence="3">
    <location>
        <begin position="216"/>
        <end position="235"/>
    </location>
</feature>
<evidence type="ECO:0000256" key="1">
    <source>
        <dbReference type="ARBA" id="ARBA00008932"/>
    </source>
</evidence>
<dbReference type="PANTHER" id="PTHR10809:SF162">
    <property type="entry name" value="VESICLE-ASSOCIATED PROTEIN 1-1-LIKE"/>
    <property type="match status" value="1"/>
</dbReference>
<dbReference type="Proteomes" id="UP001443914">
    <property type="component" value="Unassembled WGS sequence"/>
</dbReference>
<evidence type="ECO:0000256" key="3">
    <source>
        <dbReference type="SAM" id="Phobius"/>
    </source>
</evidence>
<dbReference type="PROSITE" id="PS50202">
    <property type="entry name" value="MSP"/>
    <property type="match status" value="1"/>
</dbReference>
<keyword evidence="3" id="KW-1133">Transmembrane helix</keyword>
<dbReference type="FunFam" id="2.60.40.10:FF:000813">
    <property type="entry name" value="Vesicle-associated protein 1-1"/>
    <property type="match status" value="1"/>
</dbReference>
<dbReference type="InterPro" id="IPR000535">
    <property type="entry name" value="MSP_dom"/>
</dbReference>
<dbReference type="InterPro" id="IPR008962">
    <property type="entry name" value="PapD-like_sf"/>
</dbReference>
<proteinExistence type="inferred from homology"/>
<feature type="domain" description="MSP" evidence="4">
    <location>
        <begin position="6"/>
        <end position="126"/>
    </location>
</feature>
<protein>
    <recommendedName>
        <fullName evidence="4">MSP domain-containing protein</fullName>
    </recommendedName>
</protein>
<organism evidence="5 6">
    <name type="scientific">Saponaria officinalis</name>
    <name type="common">Common soapwort</name>
    <name type="synonym">Lychnis saponaria</name>
    <dbReference type="NCBI Taxonomy" id="3572"/>
    <lineage>
        <taxon>Eukaryota</taxon>
        <taxon>Viridiplantae</taxon>
        <taxon>Streptophyta</taxon>
        <taxon>Embryophyta</taxon>
        <taxon>Tracheophyta</taxon>
        <taxon>Spermatophyta</taxon>
        <taxon>Magnoliopsida</taxon>
        <taxon>eudicotyledons</taxon>
        <taxon>Gunneridae</taxon>
        <taxon>Pentapetalae</taxon>
        <taxon>Caryophyllales</taxon>
        <taxon>Caryophyllaceae</taxon>
        <taxon>Caryophylleae</taxon>
        <taxon>Saponaria</taxon>
    </lineage>
</organism>
<dbReference type="PANTHER" id="PTHR10809">
    <property type="entry name" value="VESICLE-ASSOCIATED MEMBRANE PROTEIN-ASSOCIATED PROTEIN"/>
    <property type="match status" value="1"/>
</dbReference>
<dbReference type="SUPFAM" id="SSF49354">
    <property type="entry name" value="PapD-like"/>
    <property type="match status" value="1"/>
</dbReference>
<dbReference type="GO" id="GO:0090158">
    <property type="term" value="P:endoplasmic reticulum membrane organization"/>
    <property type="evidence" value="ECO:0007669"/>
    <property type="project" value="TreeGrafter"/>
</dbReference>
<evidence type="ECO:0000259" key="4">
    <source>
        <dbReference type="PROSITE" id="PS50202"/>
    </source>
</evidence>
<dbReference type="GO" id="GO:0005886">
    <property type="term" value="C:plasma membrane"/>
    <property type="evidence" value="ECO:0007669"/>
    <property type="project" value="TreeGrafter"/>
</dbReference>